<reference evidence="2 3" key="1">
    <citation type="journal article" date="2013" name="Fungal Biol.">
        <title>Analysis of microsatellite markers in the genome of the plant pathogen Ceratocystis fimbriata.</title>
        <authorList>
            <person name="Simpson M.C."/>
            <person name="Wilken P.M."/>
            <person name="Coetzee M.P."/>
            <person name="Wingfield M.J."/>
            <person name="Wingfield B.D."/>
        </authorList>
    </citation>
    <scope>NUCLEOTIDE SEQUENCE [LARGE SCALE GENOMIC DNA]</scope>
    <source>
        <strain evidence="2 3">CBS 114723</strain>
    </source>
</reference>
<reference evidence="2 3" key="2">
    <citation type="journal article" date="2013" name="IMA Fungus">
        <title>IMA Genome-F 1: Ceratocystis fimbriata: Draft nuclear genome sequence for the plant pathogen, Ceratocystis fimbriata.</title>
        <authorList>
            <person name="Wilken P.M."/>
            <person name="Steenkamp E.T."/>
            <person name="Wingfield M.J."/>
            <person name="de Beer Z.W."/>
            <person name="Wingfield B.D."/>
        </authorList>
    </citation>
    <scope>NUCLEOTIDE SEQUENCE [LARGE SCALE GENOMIC DNA]</scope>
    <source>
        <strain evidence="2 3">CBS 114723</strain>
    </source>
</reference>
<protein>
    <submittedName>
        <fullName evidence="2">Uncharacterized protein</fullName>
    </submittedName>
</protein>
<sequence length="70" mass="8054">MDSPSLYMATKRTGIFSLGDRYENVDIEELQALLWLVRQTAFSLETELAVRSTPNEMPNEQQDLHRKDPG</sequence>
<comment type="caution">
    <text evidence="2">The sequence shown here is derived from an EMBL/GenBank/DDBJ whole genome shotgun (WGS) entry which is preliminary data.</text>
</comment>
<accession>A0A2C5WVW9</accession>
<dbReference type="AlphaFoldDB" id="A0A2C5WVW9"/>
<evidence type="ECO:0000313" key="3">
    <source>
        <dbReference type="Proteomes" id="UP000222788"/>
    </source>
</evidence>
<proteinExistence type="predicted"/>
<keyword evidence="3" id="KW-1185">Reference proteome</keyword>
<organism evidence="2 3">
    <name type="scientific">Ceratocystis fimbriata CBS 114723</name>
    <dbReference type="NCBI Taxonomy" id="1035309"/>
    <lineage>
        <taxon>Eukaryota</taxon>
        <taxon>Fungi</taxon>
        <taxon>Dikarya</taxon>
        <taxon>Ascomycota</taxon>
        <taxon>Pezizomycotina</taxon>
        <taxon>Sordariomycetes</taxon>
        <taxon>Hypocreomycetidae</taxon>
        <taxon>Microascales</taxon>
        <taxon>Ceratocystidaceae</taxon>
        <taxon>Ceratocystis</taxon>
    </lineage>
</organism>
<name>A0A2C5WVW9_9PEZI</name>
<evidence type="ECO:0000313" key="2">
    <source>
        <dbReference type="EMBL" id="PHH49784.1"/>
    </source>
</evidence>
<dbReference type="OrthoDB" id="5150743at2759"/>
<gene>
    <name evidence="2" type="ORF">CFIMG_003914RAa</name>
</gene>
<dbReference type="Proteomes" id="UP000222788">
    <property type="component" value="Unassembled WGS sequence"/>
</dbReference>
<feature type="region of interest" description="Disordered" evidence="1">
    <location>
        <begin position="51"/>
        <end position="70"/>
    </location>
</feature>
<evidence type="ECO:0000256" key="1">
    <source>
        <dbReference type="SAM" id="MobiDB-lite"/>
    </source>
</evidence>
<dbReference type="EMBL" id="APWK03000170">
    <property type="protein sequence ID" value="PHH49784.1"/>
    <property type="molecule type" value="Genomic_DNA"/>
</dbReference>
<feature type="compositionally biased region" description="Polar residues" evidence="1">
    <location>
        <begin position="52"/>
        <end position="61"/>
    </location>
</feature>